<feature type="transmembrane region" description="Helical" evidence="1">
    <location>
        <begin position="99"/>
        <end position="119"/>
    </location>
</feature>
<name>A0A0F9ZKG6_9BACT</name>
<dbReference type="Proteomes" id="UP000034778">
    <property type="component" value="Unassembled WGS sequence"/>
</dbReference>
<comment type="caution">
    <text evidence="2">The sequence shown here is derived from an EMBL/GenBank/DDBJ whole genome shotgun (WGS) entry which is preliminary data.</text>
</comment>
<feature type="transmembrane region" description="Helical" evidence="1">
    <location>
        <begin position="74"/>
        <end position="93"/>
    </location>
</feature>
<feature type="transmembrane region" description="Helical" evidence="1">
    <location>
        <begin position="43"/>
        <end position="62"/>
    </location>
</feature>
<dbReference type="AlphaFoldDB" id="A0A0F9ZKG6"/>
<gene>
    <name evidence="2" type="ORF">UR35_C0007G0025</name>
</gene>
<protein>
    <submittedName>
        <fullName evidence="2">Uncharacterized protein</fullName>
    </submittedName>
</protein>
<organism evidence="2 3">
    <name type="scientific">Candidatus Woesebacteria bacterium GW2011_GWB1_33_22</name>
    <dbReference type="NCBI Taxonomy" id="1618566"/>
    <lineage>
        <taxon>Bacteria</taxon>
        <taxon>Candidatus Woeseibacteriota</taxon>
    </lineage>
</organism>
<keyword evidence="1" id="KW-0472">Membrane</keyword>
<proteinExistence type="predicted"/>
<reference evidence="2 3" key="1">
    <citation type="journal article" date="2015" name="Nature">
        <title>rRNA introns, odd ribosomes, and small enigmatic genomes across a large radiation of phyla.</title>
        <authorList>
            <person name="Brown C.T."/>
            <person name="Hug L.A."/>
            <person name="Thomas B.C."/>
            <person name="Sharon I."/>
            <person name="Castelle C.J."/>
            <person name="Singh A."/>
            <person name="Wilkins M.J."/>
            <person name="Williams K.H."/>
            <person name="Banfield J.F."/>
        </authorList>
    </citation>
    <scope>NUCLEOTIDE SEQUENCE [LARGE SCALE GENOMIC DNA]</scope>
</reference>
<sequence>MNYLFSLVGPFFILLVEKALPYPYIVEEIYKFFLAKSTNSIKMSIALGLLFSVSEAMFYLMNSTYTLNPILYPLRLLSVTPMHISTILVMQYFNKKGIWWLGLILAILIHYLFNQIGLAGSEPVM</sequence>
<evidence type="ECO:0000313" key="2">
    <source>
        <dbReference type="EMBL" id="KKP44609.1"/>
    </source>
</evidence>
<evidence type="ECO:0000256" key="1">
    <source>
        <dbReference type="SAM" id="Phobius"/>
    </source>
</evidence>
<accession>A0A0F9ZKG6</accession>
<evidence type="ECO:0000313" key="3">
    <source>
        <dbReference type="Proteomes" id="UP000034778"/>
    </source>
</evidence>
<keyword evidence="1" id="KW-1133">Transmembrane helix</keyword>
<keyword evidence="1" id="KW-0812">Transmembrane</keyword>
<dbReference type="STRING" id="1618566.UR35_C0007G0025"/>
<dbReference type="EMBL" id="LBOW01000007">
    <property type="protein sequence ID" value="KKP44609.1"/>
    <property type="molecule type" value="Genomic_DNA"/>
</dbReference>